<dbReference type="AlphaFoldDB" id="A0A6A1URL8"/>
<dbReference type="OrthoDB" id="1746449at2759"/>
<evidence type="ECO:0000313" key="4">
    <source>
        <dbReference type="Proteomes" id="UP000516437"/>
    </source>
</evidence>
<reference evidence="3 4" key="1">
    <citation type="journal article" date="2019" name="Plant Biotechnol. J.">
        <title>The red bayberry genome and genetic basis of sex determination.</title>
        <authorList>
            <person name="Jia H.M."/>
            <person name="Jia H.J."/>
            <person name="Cai Q.L."/>
            <person name="Wang Y."/>
            <person name="Zhao H.B."/>
            <person name="Yang W.F."/>
            <person name="Wang G.Y."/>
            <person name="Li Y.H."/>
            <person name="Zhan D.L."/>
            <person name="Shen Y.T."/>
            <person name="Niu Q.F."/>
            <person name="Chang L."/>
            <person name="Qiu J."/>
            <person name="Zhao L."/>
            <person name="Xie H.B."/>
            <person name="Fu W.Y."/>
            <person name="Jin J."/>
            <person name="Li X.W."/>
            <person name="Jiao Y."/>
            <person name="Zhou C.C."/>
            <person name="Tu T."/>
            <person name="Chai C.Y."/>
            <person name="Gao J.L."/>
            <person name="Fan L.J."/>
            <person name="van de Weg E."/>
            <person name="Wang J.Y."/>
            <person name="Gao Z.S."/>
        </authorList>
    </citation>
    <scope>NUCLEOTIDE SEQUENCE [LARGE SCALE GENOMIC DNA]</scope>
    <source>
        <tissue evidence="3">Leaves</tissue>
    </source>
</reference>
<proteinExistence type="predicted"/>
<keyword evidence="4" id="KW-1185">Reference proteome</keyword>
<dbReference type="InterPro" id="IPR032675">
    <property type="entry name" value="LRR_dom_sf"/>
</dbReference>
<feature type="domain" description="Disease resistance protein At4g27190-like leucine-rich repeats" evidence="2">
    <location>
        <begin position="81"/>
        <end position="194"/>
    </location>
</feature>
<dbReference type="Pfam" id="PF23247">
    <property type="entry name" value="LRR_RPS2"/>
    <property type="match status" value="2"/>
</dbReference>
<evidence type="ECO:0000259" key="2">
    <source>
        <dbReference type="Pfam" id="PF23247"/>
    </source>
</evidence>
<dbReference type="EMBL" id="RXIC02000026">
    <property type="protein sequence ID" value="KAB1202903.1"/>
    <property type="molecule type" value="Genomic_DNA"/>
</dbReference>
<organism evidence="3 4">
    <name type="scientific">Morella rubra</name>
    <name type="common">Chinese bayberry</name>
    <dbReference type="NCBI Taxonomy" id="262757"/>
    <lineage>
        <taxon>Eukaryota</taxon>
        <taxon>Viridiplantae</taxon>
        <taxon>Streptophyta</taxon>
        <taxon>Embryophyta</taxon>
        <taxon>Tracheophyta</taxon>
        <taxon>Spermatophyta</taxon>
        <taxon>Magnoliopsida</taxon>
        <taxon>eudicotyledons</taxon>
        <taxon>Gunneridae</taxon>
        <taxon>Pentapetalae</taxon>
        <taxon>rosids</taxon>
        <taxon>fabids</taxon>
        <taxon>Fagales</taxon>
        <taxon>Myricaceae</taxon>
        <taxon>Morella</taxon>
    </lineage>
</organism>
<accession>A0A6A1URL8</accession>
<dbReference type="Gene3D" id="3.80.10.10">
    <property type="entry name" value="Ribonuclease Inhibitor"/>
    <property type="match status" value="1"/>
</dbReference>
<dbReference type="Proteomes" id="UP000516437">
    <property type="component" value="Chromosome 8"/>
</dbReference>
<sequence length="337" mass="38283">MPILQEQTLRLEHCPNLKTFITKPVSSSLMGSKEPNEMNPEEGSHAFMQPLFNEELSSMDVEETQYNEHGARIGCRLTNLQAMSWFQNLSFLEVEGSGNTKHLLSFSTAKAMVYLKHLHILECKCLEEVLVSKELGEGRPNFFPQLECLFLKDLPILKRFYEGSNIEFPCLKKLQLKNCPKLKTFITKSVSSCLTGNKEPNEMNAKEGSNAVMQPLFNEEIGFPSLERLRIALLDDLKIIWENQVAADSFCNLKSIFVKSCKNLRNIFSALVARFLLQLEELRIVNCGVEELVAGEGGAEGIARFVFPQVTILHLISLPRLKWFYPGVHSSKWPKLK</sequence>
<feature type="domain" description="Disease resistance protein At4g27190-like leucine-rich repeats" evidence="2">
    <location>
        <begin position="222"/>
        <end position="288"/>
    </location>
</feature>
<evidence type="ECO:0000313" key="3">
    <source>
        <dbReference type="EMBL" id="KAB1202903.1"/>
    </source>
</evidence>
<keyword evidence="1" id="KW-0611">Plant defense</keyword>
<dbReference type="InterPro" id="IPR050905">
    <property type="entry name" value="Plant_NBS-LRR"/>
</dbReference>
<protein>
    <recommendedName>
        <fullName evidence="2">Disease resistance protein At4g27190-like leucine-rich repeats domain-containing protein</fullName>
    </recommendedName>
</protein>
<comment type="caution">
    <text evidence="3">The sequence shown here is derived from an EMBL/GenBank/DDBJ whole genome shotgun (WGS) entry which is preliminary data.</text>
</comment>
<dbReference type="PANTHER" id="PTHR33463:SF192">
    <property type="entry name" value="DISEASE RESISTANCE PROTEIN RPS2-LIKE"/>
    <property type="match status" value="1"/>
</dbReference>
<evidence type="ECO:0000256" key="1">
    <source>
        <dbReference type="ARBA" id="ARBA00022821"/>
    </source>
</evidence>
<dbReference type="PANTHER" id="PTHR33463">
    <property type="entry name" value="NB-ARC DOMAIN-CONTAINING PROTEIN-RELATED"/>
    <property type="match status" value="1"/>
</dbReference>
<gene>
    <name evidence="3" type="ORF">CJ030_MR8G022383</name>
</gene>
<dbReference type="InterPro" id="IPR057135">
    <property type="entry name" value="At4g27190-like_LRR"/>
</dbReference>
<dbReference type="SUPFAM" id="SSF52058">
    <property type="entry name" value="L domain-like"/>
    <property type="match status" value="1"/>
</dbReference>
<name>A0A6A1URL8_9ROSI</name>